<feature type="compositionally biased region" description="Basic and acidic residues" evidence="1">
    <location>
        <begin position="106"/>
        <end position="116"/>
    </location>
</feature>
<evidence type="ECO:0000256" key="1">
    <source>
        <dbReference type="SAM" id="MobiDB-lite"/>
    </source>
</evidence>
<feature type="region of interest" description="Disordered" evidence="1">
    <location>
        <begin position="74"/>
        <end position="116"/>
    </location>
</feature>
<protein>
    <submittedName>
        <fullName evidence="2">Uncharacterized protein</fullName>
    </submittedName>
</protein>
<dbReference type="AlphaFoldDB" id="A0A8H7S832"/>
<comment type="caution">
    <text evidence="2">The sequence shown here is derived from an EMBL/GenBank/DDBJ whole genome shotgun (WGS) entry which is preliminary data.</text>
</comment>
<name>A0A8H7S832_9FUNG</name>
<gene>
    <name evidence="2" type="ORF">INT45_001230</name>
</gene>
<feature type="compositionally biased region" description="Basic and acidic residues" evidence="1">
    <location>
        <begin position="74"/>
        <end position="86"/>
    </location>
</feature>
<evidence type="ECO:0000313" key="2">
    <source>
        <dbReference type="EMBL" id="KAG2223482.1"/>
    </source>
</evidence>
<organism evidence="2 3">
    <name type="scientific">Circinella minor</name>
    <dbReference type="NCBI Taxonomy" id="1195481"/>
    <lineage>
        <taxon>Eukaryota</taxon>
        <taxon>Fungi</taxon>
        <taxon>Fungi incertae sedis</taxon>
        <taxon>Mucoromycota</taxon>
        <taxon>Mucoromycotina</taxon>
        <taxon>Mucoromycetes</taxon>
        <taxon>Mucorales</taxon>
        <taxon>Lichtheimiaceae</taxon>
        <taxon>Circinella</taxon>
    </lineage>
</organism>
<sequence>MQPLDDKYMFDNVKSPKLTRELATFKSSDFYSSLVKSRYEVDEITSDYGDGPAAIYGYYSNVHSLNDFQESFSRAEAEANELRNGDETQSEQNQPRTGEVIPDAKSTPEHTRHEKIEEDSLIIFKIVSKPLKPK</sequence>
<keyword evidence="3" id="KW-1185">Reference proteome</keyword>
<accession>A0A8H7S832</accession>
<evidence type="ECO:0000313" key="3">
    <source>
        <dbReference type="Proteomes" id="UP000646827"/>
    </source>
</evidence>
<dbReference type="Proteomes" id="UP000646827">
    <property type="component" value="Unassembled WGS sequence"/>
</dbReference>
<reference evidence="2 3" key="1">
    <citation type="submission" date="2020-12" db="EMBL/GenBank/DDBJ databases">
        <title>Metabolic potential, ecology and presence of endohyphal bacteria is reflected in genomic diversity of Mucoromycotina.</title>
        <authorList>
            <person name="Muszewska A."/>
            <person name="Okrasinska A."/>
            <person name="Steczkiewicz K."/>
            <person name="Drgas O."/>
            <person name="Orlowska M."/>
            <person name="Perlinska-Lenart U."/>
            <person name="Aleksandrzak-Piekarczyk T."/>
            <person name="Szatraj K."/>
            <person name="Zielenkiewicz U."/>
            <person name="Pilsyk S."/>
            <person name="Malc E."/>
            <person name="Mieczkowski P."/>
            <person name="Kruszewska J.S."/>
            <person name="Biernat P."/>
            <person name="Pawlowska J."/>
        </authorList>
    </citation>
    <scope>NUCLEOTIDE SEQUENCE [LARGE SCALE GENOMIC DNA]</scope>
    <source>
        <strain evidence="2 3">CBS 142.35</strain>
    </source>
</reference>
<dbReference type="EMBL" id="JAEPRB010000060">
    <property type="protein sequence ID" value="KAG2223482.1"/>
    <property type="molecule type" value="Genomic_DNA"/>
</dbReference>
<proteinExistence type="predicted"/>